<gene>
    <name evidence="1" type="ORF">GUJ93_ZPchr0001g29667</name>
</gene>
<reference evidence="1" key="1">
    <citation type="journal article" date="2021" name="bioRxiv">
        <title>Whole Genome Assembly and Annotation of Northern Wild Rice, Zizania palustris L., Supports a Whole Genome Duplication in the Zizania Genus.</title>
        <authorList>
            <person name="Haas M."/>
            <person name="Kono T."/>
            <person name="Macchietto M."/>
            <person name="Millas R."/>
            <person name="McGilp L."/>
            <person name="Shao M."/>
            <person name="Duquette J."/>
            <person name="Hirsch C.N."/>
            <person name="Kimball J."/>
        </authorList>
    </citation>
    <scope>NUCLEOTIDE SEQUENCE</scope>
    <source>
        <tissue evidence="1">Fresh leaf tissue</tissue>
    </source>
</reference>
<dbReference type="OrthoDB" id="685803at2759"/>
<protein>
    <recommendedName>
        <fullName evidence="3">Reverse transcriptase domain-containing protein</fullName>
    </recommendedName>
</protein>
<dbReference type="Proteomes" id="UP000729402">
    <property type="component" value="Unassembled WGS sequence"/>
</dbReference>
<dbReference type="EMBL" id="JAAALK010000288">
    <property type="protein sequence ID" value="KAG8052989.1"/>
    <property type="molecule type" value="Genomic_DNA"/>
</dbReference>
<evidence type="ECO:0008006" key="3">
    <source>
        <dbReference type="Google" id="ProtNLM"/>
    </source>
</evidence>
<evidence type="ECO:0000313" key="1">
    <source>
        <dbReference type="EMBL" id="KAG8052989.1"/>
    </source>
</evidence>
<dbReference type="InterPro" id="IPR052343">
    <property type="entry name" value="Retrotransposon-Effector_Assoc"/>
</dbReference>
<dbReference type="AlphaFoldDB" id="A0A8J5SC20"/>
<sequence length="125" mass="14500">MKSNTAPGPDGFYVNFFRTFWGYFRLQFKEMLDDLHKNDLNLGRINYGEIVLLPKIKDACSIKQFIPICLLNVCYKIITRVLTLRLTKVTEKVIDSCQAAFIPRRNILDGVVLLHEVLHEVNQTK</sequence>
<organism evidence="1 2">
    <name type="scientific">Zizania palustris</name>
    <name type="common">Northern wild rice</name>
    <dbReference type="NCBI Taxonomy" id="103762"/>
    <lineage>
        <taxon>Eukaryota</taxon>
        <taxon>Viridiplantae</taxon>
        <taxon>Streptophyta</taxon>
        <taxon>Embryophyta</taxon>
        <taxon>Tracheophyta</taxon>
        <taxon>Spermatophyta</taxon>
        <taxon>Magnoliopsida</taxon>
        <taxon>Liliopsida</taxon>
        <taxon>Poales</taxon>
        <taxon>Poaceae</taxon>
        <taxon>BOP clade</taxon>
        <taxon>Oryzoideae</taxon>
        <taxon>Oryzeae</taxon>
        <taxon>Zizaniinae</taxon>
        <taxon>Zizania</taxon>
    </lineage>
</organism>
<dbReference type="PANTHER" id="PTHR46890:SF1">
    <property type="entry name" value="REVERSE TRANSCRIPTASE DOMAIN-CONTAINING PROTEIN"/>
    <property type="match status" value="1"/>
</dbReference>
<comment type="caution">
    <text evidence="1">The sequence shown here is derived from an EMBL/GenBank/DDBJ whole genome shotgun (WGS) entry which is preliminary data.</text>
</comment>
<dbReference type="PANTHER" id="PTHR46890">
    <property type="entry name" value="NON-LTR RETROLELEMENT REVERSE TRANSCRIPTASE-LIKE PROTEIN-RELATED"/>
    <property type="match status" value="1"/>
</dbReference>
<evidence type="ECO:0000313" key="2">
    <source>
        <dbReference type="Proteomes" id="UP000729402"/>
    </source>
</evidence>
<proteinExistence type="predicted"/>
<keyword evidence="2" id="KW-1185">Reference proteome</keyword>
<name>A0A8J5SC20_ZIZPA</name>
<reference evidence="1" key="2">
    <citation type="submission" date="2021-02" db="EMBL/GenBank/DDBJ databases">
        <authorList>
            <person name="Kimball J.A."/>
            <person name="Haas M.W."/>
            <person name="Macchietto M."/>
            <person name="Kono T."/>
            <person name="Duquette J."/>
            <person name="Shao M."/>
        </authorList>
    </citation>
    <scope>NUCLEOTIDE SEQUENCE</scope>
    <source>
        <tissue evidence="1">Fresh leaf tissue</tissue>
    </source>
</reference>
<accession>A0A8J5SC20</accession>